<comment type="similarity">
    <text evidence="1">Belongs to the FAH family.</text>
</comment>
<dbReference type="PANTHER" id="PTHR11820">
    <property type="entry name" value="ACYLPYRUVASE"/>
    <property type="match status" value="1"/>
</dbReference>
<evidence type="ECO:0000259" key="4">
    <source>
        <dbReference type="Pfam" id="PF10370"/>
    </source>
</evidence>
<evidence type="ECO:0000313" key="5">
    <source>
        <dbReference type="EMBL" id="EAU69315.1"/>
    </source>
</evidence>
<keyword evidence="5" id="KW-0378">Hydrolase</keyword>
<keyword evidence="2" id="KW-0479">Metal-binding</keyword>
<name>Q09C56_STIAD</name>
<evidence type="ECO:0000256" key="2">
    <source>
        <dbReference type="ARBA" id="ARBA00022723"/>
    </source>
</evidence>
<proteinExistence type="inferred from homology"/>
<dbReference type="AlphaFoldDB" id="Q09C56"/>
<evidence type="ECO:0000313" key="6">
    <source>
        <dbReference type="Proteomes" id="UP000032702"/>
    </source>
</evidence>
<feature type="domain" description="Rv2993c-like N-terminal" evidence="4">
    <location>
        <begin position="6"/>
        <end position="54"/>
    </location>
</feature>
<dbReference type="Pfam" id="PF10370">
    <property type="entry name" value="Rv2993c-like_N"/>
    <property type="match status" value="1"/>
</dbReference>
<evidence type="ECO:0000259" key="3">
    <source>
        <dbReference type="Pfam" id="PF01557"/>
    </source>
</evidence>
<dbReference type="GO" id="GO:0019752">
    <property type="term" value="P:carboxylic acid metabolic process"/>
    <property type="evidence" value="ECO:0007669"/>
    <property type="project" value="UniProtKB-ARBA"/>
</dbReference>
<dbReference type="GO" id="GO:0016853">
    <property type="term" value="F:isomerase activity"/>
    <property type="evidence" value="ECO:0007669"/>
    <property type="project" value="UniProtKB-ARBA"/>
</dbReference>
<evidence type="ECO:0000256" key="1">
    <source>
        <dbReference type="ARBA" id="ARBA00010211"/>
    </source>
</evidence>
<dbReference type="Pfam" id="PF01557">
    <property type="entry name" value="FAA_hydrolase"/>
    <property type="match status" value="1"/>
</dbReference>
<dbReference type="PATRIC" id="fig|378806.16.peg.8650"/>
<dbReference type="Gene3D" id="3.90.850.10">
    <property type="entry name" value="Fumarylacetoacetase-like, C-terminal domain"/>
    <property type="match status" value="1"/>
</dbReference>
<dbReference type="GO" id="GO:0018773">
    <property type="term" value="F:acetylpyruvate hydrolase activity"/>
    <property type="evidence" value="ECO:0007669"/>
    <property type="project" value="TreeGrafter"/>
</dbReference>
<dbReference type="FunFam" id="3.90.850.10:FF:000002">
    <property type="entry name" value="2-hydroxyhepta-2,4-diene-1,7-dioate isomerase"/>
    <property type="match status" value="1"/>
</dbReference>
<dbReference type="PANTHER" id="PTHR11820:SF7">
    <property type="entry name" value="ACYLPYRUVASE FAHD1, MITOCHONDRIAL"/>
    <property type="match status" value="1"/>
</dbReference>
<dbReference type="GO" id="GO:0046872">
    <property type="term" value="F:metal ion binding"/>
    <property type="evidence" value="ECO:0007669"/>
    <property type="project" value="UniProtKB-KW"/>
</dbReference>
<dbReference type="EMBL" id="AAMD01000007">
    <property type="protein sequence ID" value="EAU69315.1"/>
    <property type="molecule type" value="Genomic_DNA"/>
</dbReference>
<dbReference type="InterPro" id="IPR018833">
    <property type="entry name" value="Rv2993c-like_N"/>
</dbReference>
<dbReference type="Proteomes" id="UP000032702">
    <property type="component" value="Unassembled WGS sequence"/>
</dbReference>
<dbReference type="InterPro" id="IPR036663">
    <property type="entry name" value="Fumarylacetoacetase_C_sf"/>
</dbReference>
<dbReference type="SUPFAM" id="SSF56529">
    <property type="entry name" value="FAH"/>
    <property type="match status" value="1"/>
</dbReference>
<accession>Q09C56</accession>
<organism evidence="5 6">
    <name type="scientific">Stigmatella aurantiaca (strain DW4/3-1)</name>
    <dbReference type="NCBI Taxonomy" id="378806"/>
    <lineage>
        <taxon>Bacteria</taxon>
        <taxon>Pseudomonadati</taxon>
        <taxon>Myxococcota</taxon>
        <taxon>Myxococcia</taxon>
        <taxon>Myxococcales</taxon>
        <taxon>Cystobacterineae</taxon>
        <taxon>Archangiaceae</taxon>
        <taxon>Stigmatella</taxon>
    </lineage>
</organism>
<dbReference type="InterPro" id="IPR011234">
    <property type="entry name" value="Fumarylacetoacetase-like_C"/>
</dbReference>
<sequence>MMTPTRYCRFLHEGRAHPGRIEGQEVVVLTASPWAGGKETGLRRSLSSLTLLVPSEASKVVCIGQNYRKHAEEMGKPVPSEPLLFIKPSTALNGPRSPIRLPKASQEVHYEAELGLVIGERLKNADEATAARAIWGLTCINDVTARDIQRREVQHTRAKSYDTFACVGPWAVTGLSPADLRILCRVNGQVRQDSRTSDMVFNPAQLVSFISHIMTLLPGDLVSTGTPSGVGALAAGDMVEVELEGIGTLANPVEMEP</sequence>
<feature type="domain" description="Fumarylacetoacetase-like C-terminal" evidence="3">
    <location>
        <begin position="59"/>
        <end position="253"/>
    </location>
</feature>
<protein>
    <submittedName>
        <fullName evidence="5">Fumarylacetoacetate hydrolase family protein</fullName>
    </submittedName>
</protein>
<comment type="caution">
    <text evidence="5">The sequence shown here is derived from an EMBL/GenBank/DDBJ whole genome shotgun (WGS) entry which is preliminary data.</text>
</comment>
<reference evidence="5 6" key="1">
    <citation type="submission" date="2006-04" db="EMBL/GenBank/DDBJ databases">
        <authorList>
            <person name="Nierman W.C."/>
        </authorList>
    </citation>
    <scope>NUCLEOTIDE SEQUENCE [LARGE SCALE GENOMIC DNA]</scope>
    <source>
        <strain evidence="5 6">DW4/3-1</strain>
    </source>
</reference>
<gene>
    <name evidence="5" type="ORF">STIAU_7978</name>
</gene>